<dbReference type="Gene3D" id="3.40.50.720">
    <property type="entry name" value="NAD(P)-binding Rossmann-like Domain"/>
    <property type="match status" value="2"/>
</dbReference>
<organism evidence="5 6">
    <name type="scientific">Neorhodopirellula lusitana</name>
    <dbReference type="NCBI Taxonomy" id="445327"/>
    <lineage>
        <taxon>Bacteria</taxon>
        <taxon>Pseudomonadati</taxon>
        <taxon>Planctomycetota</taxon>
        <taxon>Planctomycetia</taxon>
        <taxon>Pirellulales</taxon>
        <taxon>Pirellulaceae</taxon>
        <taxon>Neorhodopirellula</taxon>
    </lineage>
</organism>
<evidence type="ECO:0000313" key="6">
    <source>
        <dbReference type="Proteomes" id="UP001158067"/>
    </source>
</evidence>
<comment type="similarity">
    <text evidence="3">Belongs to the UDP-glucose/GDP-mannose dehydrogenase family.</text>
</comment>
<dbReference type="PANTHER" id="PTHR43491">
    <property type="entry name" value="UDP-N-ACETYL-D-MANNOSAMINE DEHYDROGENASE"/>
    <property type="match status" value="1"/>
</dbReference>
<dbReference type="InterPro" id="IPR014026">
    <property type="entry name" value="UDP-Glc/GDP-Man_DH_dimer"/>
</dbReference>
<dbReference type="RefSeq" id="WP_346772167.1">
    <property type="nucleotide sequence ID" value="NZ_FXUG01000007.1"/>
</dbReference>
<evidence type="ECO:0000256" key="1">
    <source>
        <dbReference type="ARBA" id="ARBA00023002"/>
    </source>
</evidence>
<dbReference type="PIRSF" id="PIRSF000124">
    <property type="entry name" value="UDPglc_GDPman_dh"/>
    <property type="match status" value="1"/>
</dbReference>
<dbReference type="InterPro" id="IPR014027">
    <property type="entry name" value="UDP-Glc/GDP-Man_DH_C"/>
</dbReference>
<keyword evidence="2" id="KW-0520">NAD</keyword>
<dbReference type="PANTHER" id="PTHR43491:SF1">
    <property type="entry name" value="UDP-N-ACETYL-D-MANNOSAMINE DEHYDROGENASE"/>
    <property type="match status" value="1"/>
</dbReference>
<dbReference type="CDD" id="cd02440">
    <property type="entry name" value="AdoMet_MTases"/>
    <property type="match status" value="1"/>
</dbReference>
<dbReference type="InterPro" id="IPR036291">
    <property type="entry name" value="NAD(P)-bd_dom_sf"/>
</dbReference>
<protein>
    <submittedName>
        <fullName evidence="5">UDP-N-acetyl-D-glucosamine dehydrogenase</fullName>
    </submittedName>
</protein>
<dbReference type="InterPro" id="IPR008927">
    <property type="entry name" value="6-PGluconate_DH-like_C_sf"/>
</dbReference>
<feature type="domain" description="UDP-glucose/GDP-mannose dehydrogenase C-terminal" evidence="4">
    <location>
        <begin position="341"/>
        <end position="441"/>
    </location>
</feature>
<dbReference type="InterPro" id="IPR001732">
    <property type="entry name" value="UDP-Glc/GDP-Man_DH_N"/>
</dbReference>
<evidence type="ECO:0000313" key="5">
    <source>
        <dbReference type="EMBL" id="SMP61998.1"/>
    </source>
</evidence>
<reference evidence="5 6" key="1">
    <citation type="submission" date="2017-05" db="EMBL/GenBank/DDBJ databases">
        <authorList>
            <person name="Varghese N."/>
            <person name="Submissions S."/>
        </authorList>
    </citation>
    <scope>NUCLEOTIDE SEQUENCE [LARGE SCALE GENOMIC DNA]</scope>
    <source>
        <strain evidence="5 6">DSM 25457</strain>
    </source>
</reference>
<proteinExistence type="inferred from homology"/>
<keyword evidence="1" id="KW-0560">Oxidoreductase</keyword>
<dbReference type="InterPro" id="IPR036220">
    <property type="entry name" value="UDP-Glc/GDP-Man_DH_C_sf"/>
</dbReference>
<dbReference type="SUPFAM" id="SSF52413">
    <property type="entry name" value="UDP-glucose/GDP-mannose dehydrogenase C-terminal domain"/>
    <property type="match status" value="1"/>
</dbReference>
<dbReference type="Pfam" id="PF03721">
    <property type="entry name" value="UDPG_MGDP_dh_N"/>
    <property type="match status" value="1"/>
</dbReference>
<dbReference type="Pfam" id="PF03720">
    <property type="entry name" value="UDPG_MGDP_dh_C"/>
    <property type="match status" value="1"/>
</dbReference>
<dbReference type="SMART" id="SM00984">
    <property type="entry name" value="UDPG_MGDP_dh_C"/>
    <property type="match status" value="1"/>
</dbReference>
<dbReference type="PIRSF" id="PIRSF500136">
    <property type="entry name" value="UDP_ManNAc_DH"/>
    <property type="match status" value="1"/>
</dbReference>
<gene>
    <name evidence="5" type="ORF">SAMN06265222_107212</name>
</gene>
<name>A0ABY1QAR8_9BACT</name>
<dbReference type="EMBL" id="FXUG01000007">
    <property type="protein sequence ID" value="SMP61998.1"/>
    <property type="molecule type" value="Genomic_DNA"/>
</dbReference>
<sequence>MSSSSLSNTAVQSCSDFNSKIQDKSATISVVGLGYVGLPLALAYSGGGYNTVGFDIDELKTTAINSGKSYIKHIAADTIATGVASGKLAATTDFKQIREVDAVILCVPTPLDEHFEPDLSYVVSTIEAILPHLRPGQTISLESTTYPGTTEEELVSRIQKAGFEVGTDIFVVYSPEREDPGNPEFAATNIPKVVGGHTPACLEAGKALYGSVFDQVVPVSSTKVAELTKLLENIYRSVNIGLVNELKVVADEMGIDIWEVIQAASTKPFGFKAFYPGPGLGGHCIPIDPFYLTWKAREFGVHTRFIELAGEINRAMPTHVVRRCADALNEQKKSVNGSKILLIGLAYKPNVDDDRESPSYELLERLTAQGASVSYHDPYVPVIRPSREHSHWAGTPSVDWNQETIADFDLVLISTWHECLDINELASWSNYIVDTRNATASLPEEIRKTKVLKA</sequence>
<accession>A0ABY1QAR8</accession>
<dbReference type="SUPFAM" id="SSF48179">
    <property type="entry name" value="6-phosphogluconate dehydrogenase C-terminal domain-like"/>
    <property type="match status" value="1"/>
</dbReference>
<dbReference type="InterPro" id="IPR028359">
    <property type="entry name" value="UDP_ManNAc/GlcNAc_DH"/>
</dbReference>
<comment type="caution">
    <text evidence="5">The sequence shown here is derived from an EMBL/GenBank/DDBJ whole genome shotgun (WGS) entry which is preliminary data.</text>
</comment>
<evidence type="ECO:0000256" key="3">
    <source>
        <dbReference type="PIRNR" id="PIRNR000124"/>
    </source>
</evidence>
<dbReference type="NCBIfam" id="TIGR03026">
    <property type="entry name" value="NDP-sugDHase"/>
    <property type="match status" value="1"/>
</dbReference>
<evidence type="ECO:0000256" key="2">
    <source>
        <dbReference type="ARBA" id="ARBA00023027"/>
    </source>
</evidence>
<dbReference type="InterPro" id="IPR017476">
    <property type="entry name" value="UDP-Glc/GDP-Man"/>
</dbReference>
<keyword evidence="6" id="KW-1185">Reference proteome</keyword>
<evidence type="ECO:0000259" key="4">
    <source>
        <dbReference type="SMART" id="SM00984"/>
    </source>
</evidence>
<dbReference type="Proteomes" id="UP001158067">
    <property type="component" value="Unassembled WGS sequence"/>
</dbReference>
<dbReference type="Pfam" id="PF00984">
    <property type="entry name" value="UDPG_MGDP_dh"/>
    <property type="match status" value="1"/>
</dbReference>
<dbReference type="SUPFAM" id="SSF51735">
    <property type="entry name" value="NAD(P)-binding Rossmann-fold domains"/>
    <property type="match status" value="1"/>
</dbReference>